<dbReference type="CDD" id="cd01948">
    <property type="entry name" value="EAL"/>
    <property type="match status" value="1"/>
</dbReference>
<dbReference type="PROSITE" id="PS50887">
    <property type="entry name" value="GGDEF"/>
    <property type="match status" value="1"/>
</dbReference>
<evidence type="ECO:0000259" key="1">
    <source>
        <dbReference type="PROSITE" id="PS50112"/>
    </source>
</evidence>
<evidence type="ECO:0000259" key="2">
    <source>
        <dbReference type="PROSITE" id="PS50883"/>
    </source>
</evidence>
<dbReference type="Pfam" id="PF00563">
    <property type="entry name" value="EAL"/>
    <property type="match status" value="1"/>
</dbReference>
<dbReference type="PROSITE" id="PS50883">
    <property type="entry name" value="EAL"/>
    <property type="match status" value="1"/>
</dbReference>
<dbReference type="Pfam" id="PF00990">
    <property type="entry name" value="GGDEF"/>
    <property type="match status" value="1"/>
</dbReference>
<organism evidence="4 5">
    <name type="scientific">Limoniibacter endophyticus</name>
    <dbReference type="NCBI Taxonomy" id="1565040"/>
    <lineage>
        <taxon>Bacteria</taxon>
        <taxon>Pseudomonadati</taxon>
        <taxon>Pseudomonadota</taxon>
        <taxon>Alphaproteobacteria</taxon>
        <taxon>Hyphomicrobiales</taxon>
        <taxon>Bartonellaceae</taxon>
        <taxon>Limoniibacter</taxon>
    </lineage>
</organism>
<dbReference type="SMART" id="SM00267">
    <property type="entry name" value="GGDEF"/>
    <property type="match status" value="1"/>
</dbReference>
<sequence length="832" mass="92203">MQPDESFPQQLASLEAEPSMLLTEFDDVKLLLYRWQRAIPVGEPLPRYEDLALGNIGRFADEIAIVHHDDGASRITRAGNRFNAVSGWQCAGRTLDDLPAPQAQAIRAAMAASRRTQTPQLALYRAVLDGLVSTIEIISLPMSCRWKGDFFLIFQRPRANAINLARLLINAAHQGIIALSPTHASGDRRQDFLVLSINEGAANLLGERADDLQNVRLSRILAKHRLRRLLSLARRQYLRNPSSPFEVDYRLGTKTISLHVSIANADGIYAVTLTSIDELRARETLFRSMFDDNPVPMYLRERSGQRFLNFNAAALRLYGWNREDIVGRQYGDLCASGTDEVVFGETSKRHRTLRGGELEVIEYNREIMVDDTPAILSTIVDMTERKKSEAHITYLAHHDPLTGAANRNYFTQELEAAVERASRGDENFAVILFDLDNFKLVNDTLGHAAGDQLLKEVTRRIKKLVRKSDIVARLGGDEFAVLLPGMSSHKQTSQLSARILQQIESISEIEGAPISISASIGAAIAPIDATDGDALIRAADLALYRVKHDTKGGFLHFKEEMDASVKAKRTLEAELRNAQPDEQFELHYQPILAVKSGYLRGFEALMRWNHPRIGRVSPADFIPLAEETGKILELGAWALRAACMEAASWPGDLVVAVNVSAVQFRNGGLEAALTQALSDSNLPPHRLEIEITESILLEQTDATISMLENIRALGIRVALDDFGTGFASMSYLRHFPFSRLKIDRSFIQEIAESQQALAIVRAIINLGNSLGIDTTAEGVETDAQLIALQAEECGELQGYLFSPPVNQAALSQIISTYLQPVQCDQARLEQVA</sequence>
<dbReference type="GO" id="GO:0003824">
    <property type="term" value="F:catalytic activity"/>
    <property type="evidence" value="ECO:0007669"/>
    <property type="project" value="UniProtKB-ARBA"/>
</dbReference>
<dbReference type="FunFam" id="3.30.70.270:FF:000001">
    <property type="entry name" value="Diguanylate cyclase domain protein"/>
    <property type="match status" value="1"/>
</dbReference>
<evidence type="ECO:0000313" key="5">
    <source>
        <dbReference type="Proteomes" id="UP000641137"/>
    </source>
</evidence>
<keyword evidence="5" id="KW-1185">Reference proteome</keyword>
<feature type="domain" description="PAS" evidence="1">
    <location>
        <begin position="282"/>
        <end position="329"/>
    </location>
</feature>
<dbReference type="PANTHER" id="PTHR44757:SF2">
    <property type="entry name" value="BIOFILM ARCHITECTURE MAINTENANCE PROTEIN MBAA"/>
    <property type="match status" value="1"/>
</dbReference>
<dbReference type="Gene3D" id="3.30.450.20">
    <property type="entry name" value="PAS domain"/>
    <property type="match status" value="2"/>
</dbReference>
<dbReference type="InterPro" id="IPR001633">
    <property type="entry name" value="EAL_dom"/>
</dbReference>
<reference evidence="4" key="1">
    <citation type="journal article" date="2014" name="Int. J. Syst. Evol. Microbiol.">
        <title>Complete genome sequence of Corynebacterium casei LMG S-19264T (=DSM 44701T), isolated from a smear-ripened cheese.</title>
        <authorList>
            <consortium name="US DOE Joint Genome Institute (JGI-PGF)"/>
            <person name="Walter F."/>
            <person name="Albersmeier A."/>
            <person name="Kalinowski J."/>
            <person name="Ruckert C."/>
        </authorList>
    </citation>
    <scope>NUCLEOTIDE SEQUENCE</scope>
    <source>
        <strain evidence="4">KCTC 42097</strain>
    </source>
</reference>
<dbReference type="CDD" id="cd01949">
    <property type="entry name" value="GGDEF"/>
    <property type="match status" value="1"/>
</dbReference>
<comment type="caution">
    <text evidence="4">The sequence shown here is derived from an EMBL/GenBank/DDBJ whole genome shotgun (WGS) entry which is preliminary data.</text>
</comment>
<accession>A0A8J3DR81</accession>
<feature type="domain" description="GGDEF" evidence="3">
    <location>
        <begin position="426"/>
        <end position="559"/>
    </location>
</feature>
<gene>
    <name evidence="4" type="ORF">GCM10010136_23320</name>
</gene>
<dbReference type="Proteomes" id="UP000641137">
    <property type="component" value="Unassembled WGS sequence"/>
</dbReference>
<feature type="domain" description="EAL" evidence="2">
    <location>
        <begin position="568"/>
        <end position="818"/>
    </location>
</feature>
<dbReference type="SUPFAM" id="SSF55785">
    <property type="entry name" value="PYP-like sensor domain (PAS domain)"/>
    <property type="match status" value="1"/>
</dbReference>
<dbReference type="PROSITE" id="PS50112">
    <property type="entry name" value="PAS"/>
    <property type="match status" value="1"/>
</dbReference>
<dbReference type="AlphaFoldDB" id="A0A8J3DR81"/>
<dbReference type="Gene3D" id="3.30.70.270">
    <property type="match status" value="1"/>
</dbReference>
<protein>
    <submittedName>
        <fullName evidence="4">GGDEF domain-containing protein</fullName>
    </submittedName>
</protein>
<dbReference type="EMBL" id="BMZO01000007">
    <property type="protein sequence ID" value="GHC74274.1"/>
    <property type="molecule type" value="Genomic_DNA"/>
</dbReference>
<dbReference type="InterPro" id="IPR000160">
    <property type="entry name" value="GGDEF_dom"/>
</dbReference>
<name>A0A8J3DR81_9HYPH</name>
<dbReference type="SUPFAM" id="SSF141868">
    <property type="entry name" value="EAL domain-like"/>
    <property type="match status" value="1"/>
</dbReference>
<dbReference type="InterPro" id="IPR052155">
    <property type="entry name" value="Biofilm_reg_signaling"/>
</dbReference>
<reference evidence="4" key="2">
    <citation type="submission" date="2020-09" db="EMBL/GenBank/DDBJ databases">
        <authorList>
            <person name="Sun Q."/>
            <person name="Kim S."/>
        </authorList>
    </citation>
    <scope>NUCLEOTIDE SEQUENCE</scope>
    <source>
        <strain evidence="4">KCTC 42097</strain>
    </source>
</reference>
<dbReference type="InterPro" id="IPR000014">
    <property type="entry name" value="PAS"/>
</dbReference>
<dbReference type="InterPro" id="IPR035919">
    <property type="entry name" value="EAL_sf"/>
</dbReference>
<dbReference type="NCBIfam" id="TIGR00254">
    <property type="entry name" value="GGDEF"/>
    <property type="match status" value="1"/>
</dbReference>
<evidence type="ECO:0000313" key="4">
    <source>
        <dbReference type="EMBL" id="GHC74274.1"/>
    </source>
</evidence>
<dbReference type="PANTHER" id="PTHR44757">
    <property type="entry name" value="DIGUANYLATE CYCLASE DGCP"/>
    <property type="match status" value="1"/>
</dbReference>
<dbReference type="InterPro" id="IPR035965">
    <property type="entry name" value="PAS-like_dom_sf"/>
</dbReference>
<dbReference type="Pfam" id="PF13188">
    <property type="entry name" value="PAS_8"/>
    <property type="match status" value="1"/>
</dbReference>
<dbReference type="SMART" id="SM00091">
    <property type="entry name" value="PAS"/>
    <property type="match status" value="2"/>
</dbReference>
<dbReference type="InterPro" id="IPR029787">
    <property type="entry name" value="Nucleotide_cyclase"/>
</dbReference>
<dbReference type="NCBIfam" id="TIGR00229">
    <property type="entry name" value="sensory_box"/>
    <property type="match status" value="1"/>
</dbReference>
<dbReference type="SUPFAM" id="SSF55073">
    <property type="entry name" value="Nucleotide cyclase"/>
    <property type="match status" value="1"/>
</dbReference>
<dbReference type="Gene3D" id="3.20.20.450">
    <property type="entry name" value="EAL domain"/>
    <property type="match status" value="1"/>
</dbReference>
<dbReference type="SMART" id="SM00052">
    <property type="entry name" value="EAL"/>
    <property type="match status" value="1"/>
</dbReference>
<dbReference type="InterPro" id="IPR043128">
    <property type="entry name" value="Rev_trsase/Diguanyl_cyclase"/>
</dbReference>
<proteinExistence type="predicted"/>
<evidence type="ECO:0000259" key="3">
    <source>
        <dbReference type="PROSITE" id="PS50887"/>
    </source>
</evidence>